<gene>
    <name evidence="3" type="ORF">GCM10007940_07280</name>
</gene>
<feature type="transmembrane region" description="Helical" evidence="1">
    <location>
        <begin position="90"/>
        <end position="108"/>
    </location>
</feature>
<evidence type="ECO:0000256" key="1">
    <source>
        <dbReference type="SAM" id="Phobius"/>
    </source>
</evidence>
<evidence type="ECO:0000259" key="2">
    <source>
        <dbReference type="Pfam" id="PF06580"/>
    </source>
</evidence>
<proteinExistence type="predicted"/>
<dbReference type="GO" id="GO:0000155">
    <property type="term" value="F:phosphorelay sensor kinase activity"/>
    <property type="evidence" value="ECO:0007669"/>
    <property type="project" value="InterPro"/>
</dbReference>
<dbReference type="Pfam" id="PF06580">
    <property type="entry name" value="His_kinase"/>
    <property type="match status" value="1"/>
</dbReference>
<keyword evidence="1" id="KW-0812">Transmembrane</keyword>
<reference evidence="3" key="1">
    <citation type="journal article" date="2014" name="Int. J. Syst. Evol. Microbiol.">
        <title>Complete genome sequence of Corynebacterium casei LMG S-19264T (=DSM 44701T), isolated from a smear-ripened cheese.</title>
        <authorList>
            <consortium name="US DOE Joint Genome Institute (JGI-PGF)"/>
            <person name="Walter F."/>
            <person name="Albersmeier A."/>
            <person name="Kalinowski J."/>
            <person name="Ruckert C."/>
        </authorList>
    </citation>
    <scope>NUCLEOTIDE SEQUENCE</scope>
    <source>
        <strain evidence="3">NBRC 108769</strain>
    </source>
</reference>
<feature type="domain" description="Signal transduction histidine kinase internal region" evidence="2">
    <location>
        <begin position="141"/>
        <end position="205"/>
    </location>
</feature>
<dbReference type="InterPro" id="IPR010559">
    <property type="entry name" value="Sig_transdc_His_kin_internal"/>
</dbReference>
<dbReference type="GO" id="GO:0016020">
    <property type="term" value="C:membrane"/>
    <property type="evidence" value="ECO:0007669"/>
    <property type="project" value="InterPro"/>
</dbReference>
<feature type="transmembrane region" description="Helical" evidence="1">
    <location>
        <begin position="54"/>
        <end position="78"/>
    </location>
</feature>
<keyword evidence="1" id="KW-1133">Transmembrane helix</keyword>
<sequence length="318" mass="37331">MLLINNNVEQLSENFLGQELYVCIGLAFIIQEYSRFSLLIFAKFDKLDALIIRTIFQFLVIIVGSVLIVTFSINLYFSKVLGYTPNLRELLIFNSIFGFITLMYLLLYKGNQLMYTINKHKLEGEKALIKKVRHDFIDYSHKINADLLYDCLETLIVIMKEDPDMAERLTDDFSQLYRYNLLKMDRELVEVNEEIEMVEILIRIYNAMPYRKTEVAYRQDLEGYVPPGSMIFIFEKIIRSTIYALAEPMRINIGFDSGRIVIKYVPVEKLNSRLTTETLNPVVEKYRIYSDQEIHLKETIDEKVISLPKLQLYESSIN</sequence>
<evidence type="ECO:0000313" key="4">
    <source>
        <dbReference type="Proteomes" id="UP001156666"/>
    </source>
</evidence>
<organism evidence="3 4">
    <name type="scientific">Portibacter lacus</name>
    <dbReference type="NCBI Taxonomy" id="1099794"/>
    <lineage>
        <taxon>Bacteria</taxon>
        <taxon>Pseudomonadati</taxon>
        <taxon>Bacteroidota</taxon>
        <taxon>Saprospiria</taxon>
        <taxon>Saprospirales</taxon>
        <taxon>Haliscomenobacteraceae</taxon>
        <taxon>Portibacter</taxon>
    </lineage>
</organism>
<dbReference type="AlphaFoldDB" id="A0AA37SNZ6"/>
<evidence type="ECO:0000313" key="3">
    <source>
        <dbReference type="EMBL" id="GLR16113.1"/>
    </source>
</evidence>
<feature type="transmembrane region" description="Helical" evidence="1">
    <location>
        <begin position="20"/>
        <end position="42"/>
    </location>
</feature>
<dbReference type="EMBL" id="BSOH01000003">
    <property type="protein sequence ID" value="GLR16113.1"/>
    <property type="molecule type" value="Genomic_DNA"/>
</dbReference>
<comment type="caution">
    <text evidence="3">The sequence shown here is derived from an EMBL/GenBank/DDBJ whole genome shotgun (WGS) entry which is preliminary data.</text>
</comment>
<name>A0AA37SNZ6_9BACT</name>
<keyword evidence="1" id="KW-0472">Membrane</keyword>
<reference evidence="3" key="2">
    <citation type="submission" date="2023-01" db="EMBL/GenBank/DDBJ databases">
        <title>Draft genome sequence of Portibacter lacus strain NBRC 108769.</title>
        <authorList>
            <person name="Sun Q."/>
            <person name="Mori K."/>
        </authorList>
    </citation>
    <scope>NUCLEOTIDE SEQUENCE</scope>
    <source>
        <strain evidence="3">NBRC 108769</strain>
    </source>
</reference>
<dbReference type="Proteomes" id="UP001156666">
    <property type="component" value="Unassembled WGS sequence"/>
</dbReference>
<protein>
    <recommendedName>
        <fullName evidence="2">Signal transduction histidine kinase internal region domain-containing protein</fullName>
    </recommendedName>
</protein>
<accession>A0AA37SNZ6</accession>
<keyword evidence="4" id="KW-1185">Reference proteome</keyword>